<dbReference type="Proteomes" id="UP000193588">
    <property type="component" value="Unassembled WGS sequence"/>
</dbReference>
<dbReference type="InterPro" id="IPR023187">
    <property type="entry name" value="Tscrpt_reg_MarR-type_CS"/>
</dbReference>
<dbReference type="InterPro" id="IPR036390">
    <property type="entry name" value="WH_DNA-bd_sf"/>
</dbReference>
<dbReference type="EMBL" id="NDXJ01000002">
    <property type="protein sequence ID" value="OSP90313.1"/>
    <property type="molecule type" value="Genomic_DNA"/>
</dbReference>
<dbReference type="InterPro" id="IPR039422">
    <property type="entry name" value="MarR/SlyA-like"/>
</dbReference>
<evidence type="ECO:0000256" key="2">
    <source>
        <dbReference type="ARBA" id="ARBA00023125"/>
    </source>
</evidence>
<dbReference type="InterPro" id="IPR036388">
    <property type="entry name" value="WH-like_DNA-bd_sf"/>
</dbReference>
<dbReference type="Gene3D" id="1.10.10.10">
    <property type="entry name" value="Winged helix-like DNA-binding domain superfamily/Winged helix DNA-binding domain"/>
    <property type="match status" value="1"/>
</dbReference>
<protein>
    <submittedName>
        <fullName evidence="4">MarR family transcriptional regulator</fullName>
    </submittedName>
</protein>
<evidence type="ECO:0000313" key="5">
    <source>
        <dbReference type="Proteomes" id="UP000193588"/>
    </source>
</evidence>
<accession>A0A1X4JNS1</accession>
<dbReference type="SUPFAM" id="SSF46785">
    <property type="entry name" value="Winged helix' DNA-binding domain"/>
    <property type="match status" value="1"/>
</dbReference>
<evidence type="ECO:0000256" key="1">
    <source>
        <dbReference type="ARBA" id="ARBA00023015"/>
    </source>
</evidence>
<dbReference type="GO" id="GO:0003677">
    <property type="term" value="F:DNA binding"/>
    <property type="evidence" value="ECO:0007669"/>
    <property type="project" value="UniProtKB-KW"/>
</dbReference>
<dbReference type="GO" id="GO:0003700">
    <property type="term" value="F:DNA-binding transcription factor activity"/>
    <property type="evidence" value="ECO:0007669"/>
    <property type="project" value="InterPro"/>
</dbReference>
<organism evidence="4 5">
    <name type="scientific">Weissella cibaria</name>
    <dbReference type="NCBI Taxonomy" id="137591"/>
    <lineage>
        <taxon>Bacteria</taxon>
        <taxon>Bacillati</taxon>
        <taxon>Bacillota</taxon>
        <taxon>Bacilli</taxon>
        <taxon>Lactobacillales</taxon>
        <taxon>Lactobacillaceae</taxon>
        <taxon>Weissella</taxon>
    </lineage>
</organism>
<keyword evidence="2" id="KW-0238">DNA-binding</keyword>
<keyword evidence="1" id="KW-0805">Transcription regulation</keyword>
<reference evidence="4 5" key="1">
    <citation type="submission" date="2017-04" db="EMBL/GenBank/DDBJ databases">
        <title>The genome sequence of Weissella cibaria isolated from wild Drosophila.</title>
        <authorList>
            <person name="Ricks N.J."/>
            <person name="Carroll C."/>
            <person name="Walters A."/>
            <person name="Newell P.D."/>
            <person name="Chaston J.M."/>
        </authorList>
    </citation>
    <scope>NUCLEOTIDE SEQUENCE [LARGE SCALE GENOMIC DNA]</scope>
    <source>
        <strain evidence="4 5">DmW_103</strain>
    </source>
</reference>
<gene>
    <name evidence="4" type="ORF">B9D04_00745</name>
</gene>
<dbReference type="PANTHER" id="PTHR33164">
    <property type="entry name" value="TRANSCRIPTIONAL REGULATOR, MARR FAMILY"/>
    <property type="match status" value="1"/>
</dbReference>
<evidence type="ECO:0000313" key="4">
    <source>
        <dbReference type="EMBL" id="OSP90313.1"/>
    </source>
</evidence>
<dbReference type="PROSITE" id="PS50995">
    <property type="entry name" value="HTH_MARR_2"/>
    <property type="match status" value="1"/>
</dbReference>
<sequence>MMADLIEKHQLAAKLFEFTSLQHLADEQVERHSPVFRGQNKVLVALSEGDNISQKELAERLEMSVQSTAEFVTKLVKKDFVTKTKSPTDGRIQLIKLTEKGRREAEKSLFYIPEYLDYLDPEDWTQLAAMLDKMNDGIRDHLKIDGIQNLGTRIMLSQLDRKTEIDNNEK</sequence>
<dbReference type="PROSITE" id="PS01117">
    <property type="entry name" value="HTH_MARR_1"/>
    <property type="match status" value="1"/>
</dbReference>
<comment type="caution">
    <text evidence="4">The sequence shown here is derived from an EMBL/GenBank/DDBJ whole genome shotgun (WGS) entry which is preliminary data.</text>
</comment>
<evidence type="ECO:0000256" key="3">
    <source>
        <dbReference type="ARBA" id="ARBA00023163"/>
    </source>
</evidence>
<dbReference type="InterPro" id="IPR000835">
    <property type="entry name" value="HTH_MarR-typ"/>
</dbReference>
<dbReference type="Pfam" id="PF01047">
    <property type="entry name" value="MarR"/>
    <property type="match status" value="1"/>
</dbReference>
<dbReference type="PANTHER" id="PTHR33164:SF43">
    <property type="entry name" value="HTH-TYPE TRANSCRIPTIONAL REPRESSOR YETL"/>
    <property type="match status" value="1"/>
</dbReference>
<dbReference type="SMART" id="SM00347">
    <property type="entry name" value="HTH_MARR"/>
    <property type="match status" value="1"/>
</dbReference>
<proteinExistence type="predicted"/>
<dbReference type="AlphaFoldDB" id="A0A1X4JNS1"/>
<dbReference type="GO" id="GO:0006950">
    <property type="term" value="P:response to stress"/>
    <property type="evidence" value="ECO:0007669"/>
    <property type="project" value="TreeGrafter"/>
</dbReference>
<keyword evidence="3" id="KW-0804">Transcription</keyword>
<name>A0A1X4JNS1_9LACO</name>